<dbReference type="CDD" id="cd12148">
    <property type="entry name" value="fungal_TF_MHR"/>
    <property type="match status" value="1"/>
</dbReference>
<dbReference type="AlphaFoldDB" id="A0A9P3C8H7"/>
<organism evidence="3 4">
    <name type="scientific">Cercospora kikuchii</name>
    <dbReference type="NCBI Taxonomy" id="84275"/>
    <lineage>
        <taxon>Eukaryota</taxon>
        <taxon>Fungi</taxon>
        <taxon>Dikarya</taxon>
        <taxon>Ascomycota</taxon>
        <taxon>Pezizomycotina</taxon>
        <taxon>Dothideomycetes</taxon>
        <taxon>Dothideomycetidae</taxon>
        <taxon>Mycosphaerellales</taxon>
        <taxon>Mycosphaerellaceae</taxon>
        <taxon>Cercospora</taxon>
    </lineage>
</organism>
<name>A0A9P3C8H7_9PEZI</name>
<evidence type="ECO:0000313" key="4">
    <source>
        <dbReference type="Proteomes" id="UP000825890"/>
    </source>
</evidence>
<gene>
    <name evidence="3" type="ORF">CKM354_000290000</name>
</gene>
<feature type="domain" description="Xylanolytic transcriptional activator regulatory" evidence="2">
    <location>
        <begin position="162"/>
        <end position="236"/>
    </location>
</feature>
<dbReference type="Pfam" id="PF04082">
    <property type="entry name" value="Fungal_trans"/>
    <property type="match status" value="1"/>
</dbReference>
<dbReference type="EMBL" id="BOLY01000002">
    <property type="protein sequence ID" value="GIZ39519.1"/>
    <property type="molecule type" value="Genomic_DNA"/>
</dbReference>
<sequence length="586" mass="66154">MGIADLLRDLPKSVSFPLDPSRLSIADHHDLEQYGGLVLPPTPLRGLILQAFAEFVYPQLPVVNLGQLIDTIDSNAQNASEPVSLVLFQAIVFAGVACIPVEQLQRYGWSSHFEARRQLFNRVEACFHVSVHHRLSDPVSLIQSLVLMTLWYDPGRDQRRDSHHWMRIALNLAGDIGMLRPLAHDSRPHDPARERLWRRIAWTMYARDRIIQLGARRPALIHPNDFTLAPLSIDDFELQPLLYRRPSCLPAECTLFRDPSQLFNMAEIIIEQIALLRHIDEVWNSHEQLKSSLSRGSAASTVLACDARLKAKRTEILRHEVPTYLENQQQKSAMVQRAVLKLLCNTTISALHRPLVLRESHGPQPQLDPRILKQCHATLEDATQQITGIASIMLENDLWLCLPASVVASLLSALIVHITLTKATSEDVRNASLRGFHQCLRLLARLRSRHANADDTYRFLEGTIMSMRNITGPESFEVKELANILQQTSAEQLNTKSLVNAGLPEADSSFMMTAEDDGSMFQWIAHDNTLPESPLSDFELLPSTAMAQEAAFPDMYSLFDDQMVQPSRDDSSLQDYDFLQLISQQV</sequence>
<dbReference type="GO" id="GO:0003677">
    <property type="term" value="F:DNA binding"/>
    <property type="evidence" value="ECO:0007669"/>
    <property type="project" value="InterPro"/>
</dbReference>
<protein>
    <recommendedName>
        <fullName evidence="2">Xylanolytic transcriptional activator regulatory domain-containing protein</fullName>
    </recommendedName>
</protein>
<evidence type="ECO:0000259" key="2">
    <source>
        <dbReference type="SMART" id="SM00906"/>
    </source>
</evidence>
<dbReference type="GeneID" id="68288475"/>
<dbReference type="PANTHER" id="PTHR47425">
    <property type="entry name" value="FARB-RELATED"/>
    <property type="match status" value="1"/>
</dbReference>
<evidence type="ECO:0000256" key="1">
    <source>
        <dbReference type="ARBA" id="ARBA00023242"/>
    </source>
</evidence>
<dbReference type="RefSeq" id="XP_044654006.1">
    <property type="nucleotide sequence ID" value="XM_044798071.1"/>
</dbReference>
<proteinExistence type="predicted"/>
<dbReference type="SMART" id="SM00906">
    <property type="entry name" value="Fungal_trans"/>
    <property type="match status" value="1"/>
</dbReference>
<keyword evidence="4" id="KW-1185">Reference proteome</keyword>
<accession>A0A9P3C8H7</accession>
<reference evidence="3 4" key="1">
    <citation type="submission" date="2021-01" db="EMBL/GenBank/DDBJ databases">
        <title>Cercospora kikuchii MAFF 305040 whole genome shotgun sequence.</title>
        <authorList>
            <person name="Kashiwa T."/>
            <person name="Suzuki T."/>
        </authorList>
    </citation>
    <scope>NUCLEOTIDE SEQUENCE [LARGE SCALE GENOMIC DNA]</scope>
    <source>
        <strain evidence="3 4">MAFF 305040</strain>
    </source>
</reference>
<dbReference type="GO" id="GO:0008270">
    <property type="term" value="F:zinc ion binding"/>
    <property type="evidence" value="ECO:0007669"/>
    <property type="project" value="InterPro"/>
</dbReference>
<dbReference type="Proteomes" id="UP000825890">
    <property type="component" value="Unassembled WGS sequence"/>
</dbReference>
<dbReference type="InterPro" id="IPR007219">
    <property type="entry name" value="XnlR_reg_dom"/>
</dbReference>
<dbReference type="OrthoDB" id="4451586at2759"/>
<dbReference type="InterPro" id="IPR052761">
    <property type="entry name" value="Fungal_Detox/Toxin_TFs"/>
</dbReference>
<evidence type="ECO:0000313" key="3">
    <source>
        <dbReference type="EMBL" id="GIZ39519.1"/>
    </source>
</evidence>
<comment type="caution">
    <text evidence="3">The sequence shown here is derived from an EMBL/GenBank/DDBJ whole genome shotgun (WGS) entry which is preliminary data.</text>
</comment>
<keyword evidence="1" id="KW-0539">Nucleus</keyword>
<dbReference type="PANTHER" id="PTHR47425:SF2">
    <property type="entry name" value="FARB-RELATED"/>
    <property type="match status" value="1"/>
</dbReference>
<dbReference type="GO" id="GO:0006351">
    <property type="term" value="P:DNA-templated transcription"/>
    <property type="evidence" value="ECO:0007669"/>
    <property type="project" value="InterPro"/>
</dbReference>